<accession>A0A2T1M1C8</accession>
<dbReference type="EMBL" id="PXOH01000004">
    <property type="protein sequence ID" value="PSF38486.1"/>
    <property type="molecule type" value="Genomic_DNA"/>
</dbReference>
<feature type="transmembrane region" description="Helical" evidence="1">
    <location>
        <begin position="7"/>
        <end position="26"/>
    </location>
</feature>
<feature type="transmembrane region" description="Helical" evidence="1">
    <location>
        <begin position="98"/>
        <end position="116"/>
    </location>
</feature>
<evidence type="ECO:0000256" key="1">
    <source>
        <dbReference type="SAM" id="Phobius"/>
    </source>
</evidence>
<feature type="transmembrane region" description="Helical" evidence="1">
    <location>
        <begin position="337"/>
        <end position="357"/>
    </location>
</feature>
<feature type="transmembrane region" description="Helical" evidence="1">
    <location>
        <begin position="184"/>
        <end position="207"/>
    </location>
</feature>
<dbReference type="OrthoDB" id="524903at2"/>
<comment type="caution">
    <text evidence="2">The sequence shown here is derived from an EMBL/GenBank/DDBJ whole genome shotgun (WGS) entry which is preliminary data.</text>
</comment>
<dbReference type="InterPro" id="IPR051533">
    <property type="entry name" value="WaaL-like"/>
</dbReference>
<keyword evidence="1" id="KW-0812">Transmembrane</keyword>
<dbReference type="RefSeq" id="WP_106455929.1">
    <property type="nucleotide sequence ID" value="NZ_PXOH01000004.1"/>
</dbReference>
<dbReference type="PANTHER" id="PTHR37422:SF13">
    <property type="entry name" value="LIPOPOLYSACCHARIDE BIOSYNTHESIS PROTEIN PA4999-RELATED"/>
    <property type="match status" value="1"/>
</dbReference>
<feature type="transmembrane region" description="Helical" evidence="1">
    <location>
        <begin position="153"/>
        <end position="172"/>
    </location>
</feature>
<dbReference type="PANTHER" id="PTHR37422">
    <property type="entry name" value="TEICHURONIC ACID BIOSYNTHESIS PROTEIN TUAE"/>
    <property type="match status" value="1"/>
</dbReference>
<protein>
    <submittedName>
        <fullName evidence="2">Uncharacterized protein</fullName>
    </submittedName>
</protein>
<organism evidence="2 3">
    <name type="scientific">Aphanothece hegewaldii CCALA 016</name>
    <dbReference type="NCBI Taxonomy" id="2107694"/>
    <lineage>
        <taxon>Bacteria</taxon>
        <taxon>Bacillati</taxon>
        <taxon>Cyanobacteriota</taxon>
        <taxon>Cyanophyceae</taxon>
        <taxon>Oscillatoriophycideae</taxon>
        <taxon>Chroococcales</taxon>
        <taxon>Aphanothecaceae</taxon>
        <taxon>Aphanothece</taxon>
    </lineage>
</organism>
<gene>
    <name evidence="2" type="ORF">C7H19_05740</name>
</gene>
<evidence type="ECO:0000313" key="2">
    <source>
        <dbReference type="EMBL" id="PSF38486.1"/>
    </source>
</evidence>
<sequence>MNLEKNLLPIAVTTVATLFLCVVLALLFDAKAALLGLFLIPGAVVAFQNPRLGLLALLIYLPFSSTIAFSVVKVFTVIGNYIKYSKSYPLFKIAKDAFYFPALLGIILSGEAWPKLRAKTKPLLIAIAILCGFCLLTFLFVNLPNNGLSKGLIGIKILLGYIPLILCGYYLIQQPKDLSTITRLLVVLIIICCTLGLVQYFLLLQGICPNNITLNKLPSIVDLSQTKYYPDITNKATLKANCLVGGSILYNPKLDLIRLSGTFSDPWQWGWFLISSAFITYAVCFSDPSKSWRIISWFAMGIVLVTTLISGQRIALILVPIIYIILLLVTEKRKQTLVIKLIILCTLVVFLVTQIGIVEQRVDDLVERWMYSPPHEFIAKQFVWMSSRLSLFGQGLGGSTSGARRLTEEGTLLIETYYVKLLYEIGVLGFIAFMTVVSILSFLTFKAYRSIRNPALRHWGLCVWIFVLFISYNPYYYPLSVEPVSIYYWLFAGILLKLPEIENNINPTTKTIEPEIEQGEP</sequence>
<feature type="transmembrane region" description="Helical" evidence="1">
    <location>
        <begin position="314"/>
        <end position="330"/>
    </location>
</feature>
<reference evidence="2 3" key="2">
    <citation type="submission" date="2018-03" db="EMBL/GenBank/DDBJ databases">
        <authorList>
            <person name="Keele B.F."/>
        </authorList>
    </citation>
    <scope>NUCLEOTIDE SEQUENCE [LARGE SCALE GENOMIC DNA]</scope>
    <source>
        <strain evidence="2 3">CCALA 016</strain>
    </source>
</reference>
<feature type="transmembrane region" description="Helical" evidence="1">
    <location>
        <begin position="32"/>
        <end position="47"/>
    </location>
</feature>
<evidence type="ECO:0000313" key="3">
    <source>
        <dbReference type="Proteomes" id="UP000239001"/>
    </source>
</evidence>
<keyword evidence="1" id="KW-1133">Transmembrane helix</keyword>
<feature type="transmembrane region" description="Helical" evidence="1">
    <location>
        <begin position="268"/>
        <end position="285"/>
    </location>
</feature>
<keyword evidence="3" id="KW-1185">Reference proteome</keyword>
<feature type="transmembrane region" description="Helical" evidence="1">
    <location>
        <begin position="54"/>
        <end position="78"/>
    </location>
</feature>
<keyword evidence="1" id="KW-0472">Membrane</keyword>
<name>A0A2T1M1C8_9CHRO</name>
<proteinExistence type="predicted"/>
<dbReference type="Proteomes" id="UP000239001">
    <property type="component" value="Unassembled WGS sequence"/>
</dbReference>
<feature type="transmembrane region" description="Helical" evidence="1">
    <location>
        <begin position="455"/>
        <end position="472"/>
    </location>
</feature>
<feature type="transmembrane region" description="Helical" evidence="1">
    <location>
        <begin position="292"/>
        <end position="308"/>
    </location>
</feature>
<reference evidence="2 3" key="1">
    <citation type="submission" date="2018-03" db="EMBL/GenBank/DDBJ databases">
        <title>The ancient ancestry and fast evolution of plastids.</title>
        <authorList>
            <person name="Moore K.R."/>
            <person name="Magnabosco C."/>
            <person name="Momper L."/>
            <person name="Gold D.A."/>
            <person name="Bosak T."/>
            <person name="Fournier G.P."/>
        </authorList>
    </citation>
    <scope>NUCLEOTIDE SEQUENCE [LARGE SCALE GENOMIC DNA]</scope>
    <source>
        <strain evidence="2 3">CCALA 016</strain>
    </source>
</reference>
<feature type="transmembrane region" description="Helical" evidence="1">
    <location>
        <begin position="421"/>
        <end position="443"/>
    </location>
</feature>
<dbReference type="AlphaFoldDB" id="A0A2T1M1C8"/>
<feature type="transmembrane region" description="Helical" evidence="1">
    <location>
        <begin position="123"/>
        <end position="141"/>
    </location>
</feature>